<dbReference type="RefSeq" id="XP_007924441.1">
    <property type="nucleotide sequence ID" value="XM_007926250.1"/>
</dbReference>
<evidence type="ECO:0000313" key="2">
    <source>
        <dbReference type="EMBL" id="EME83798.1"/>
    </source>
</evidence>
<evidence type="ECO:0008006" key="4">
    <source>
        <dbReference type="Google" id="ProtNLM"/>
    </source>
</evidence>
<dbReference type="eggNOG" id="ENOG502SBG2">
    <property type="taxonomic scope" value="Eukaryota"/>
</dbReference>
<dbReference type="GeneID" id="19338041"/>
<dbReference type="VEuPathDB" id="FungiDB:MYCFIDRAFT_214508"/>
<organism evidence="2 3">
    <name type="scientific">Pseudocercospora fijiensis (strain CIRAD86)</name>
    <name type="common">Black leaf streak disease fungus</name>
    <name type="synonym">Mycosphaerella fijiensis</name>
    <dbReference type="NCBI Taxonomy" id="383855"/>
    <lineage>
        <taxon>Eukaryota</taxon>
        <taxon>Fungi</taxon>
        <taxon>Dikarya</taxon>
        <taxon>Ascomycota</taxon>
        <taxon>Pezizomycotina</taxon>
        <taxon>Dothideomycetes</taxon>
        <taxon>Dothideomycetidae</taxon>
        <taxon>Mycosphaerellales</taxon>
        <taxon>Mycosphaerellaceae</taxon>
        <taxon>Pseudocercospora</taxon>
    </lineage>
</organism>
<feature type="compositionally biased region" description="Low complexity" evidence="1">
    <location>
        <begin position="100"/>
        <end position="110"/>
    </location>
</feature>
<keyword evidence="3" id="KW-1185">Reference proteome</keyword>
<dbReference type="SUPFAM" id="SSF54768">
    <property type="entry name" value="dsRNA-binding domain-like"/>
    <property type="match status" value="1"/>
</dbReference>
<dbReference type="EMBL" id="KB446557">
    <property type="protein sequence ID" value="EME83798.1"/>
    <property type="molecule type" value="Genomic_DNA"/>
</dbReference>
<dbReference type="Proteomes" id="UP000016932">
    <property type="component" value="Unassembled WGS sequence"/>
</dbReference>
<dbReference type="KEGG" id="pfj:MYCFIDRAFT_214508"/>
<dbReference type="Gene3D" id="3.30.160.20">
    <property type="match status" value="1"/>
</dbReference>
<dbReference type="AlphaFoldDB" id="M3B346"/>
<sequence length="173" mass="19475">MFYTMYLSSVCQRRQWPSPLYEPYRTPSGHYCKVRVNNREYTTEVPYSSEALARDGAAQKAYMICRNFSVNDGMFPGQRSGSAIQGLPVAIGTGRGRTGSEGSSSSGGDSPRSEEEEGFESQQQVSMMMKSSSSSRRRKMDEDEDVYFCYCRRARVMRAYGRCGFCLGENGWA</sequence>
<name>M3B346_PSEFD</name>
<dbReference type="HOGENOM" id="CLU_099958_0_0_1"/>
<protein>
    <recommendedName>
        <fullName evidence="4">DRBM domain-containing protein</fullName>
    </recommendedName>
</protein>
<feature type="region of interest" description="Disordered" evidence="1">
    <location>
        <begin position="89"/>
        <end position="138"/>
    </location>
</feature>
<dbReference type="OrthoDB" id="5274873at2759"/>
<reference evidence="2 3" key="1">
    <citation type="journal article" date="2012" name="PLoS Pathog.">
        <title>Diverse lifestyles and strategies of plant pathogenesis encoded in the genomes of eighteen Dothideomycetes fungi.</title>
        <authorList>
            <person name="Ohm R.A."/>
            <person name="Feau N."/>
            <person name="Henrissat B."/>
            <person name="Schoch C.L."/>
            <person name="Horwitz B.A."/>
            <person name="Barry K.W."/>
            <person name="Condon B.J."/>
            <person name="Copeland A.C."/>
            <person name="Dhillon B."/>
            <person name="Glaser F."/>
            <person name="Hesse C.N."/>
            <person name="Kosti I."/>
            <person name="LaButti K."/>
            <person name="Lindquist E.A."/>
            <person name="Lucas S."/>
            <person name="Salamov A.A."/>
            <person name="Bradshaw R.E."/>
            <person name="Ciuffetti L."/>
            <person name="Hamelin R.C."/>
            <person name="Kema G.H.J."/>
            <person name="Lawrence C."/>
            <person name="Scott J.A."/>
            <person name="Spatafora J.W."/>
            <person name="Turgeon B.G."/>
            <person name="de Wit P.J.G.M."/>
            <person name="Zhong S."/>
            <person name="Goodwin S.B."/>
            <person name="Grigoriev I.V."/>
        </authorList>
    </citation>
    <scope>NUCLEOTIDE SEQUENCE [LARGE SCALE GENOMIC DNA]</scope>
    <source>
        <strain evidence="2 3">CIRAD86</strain>
    </source>
</reference>
<evidence type="ECO:0000313" key="3">
    <source>
        <dbReference type="Proteomes" id="UP000016932"/>
    </source>
</evidence>
<accession>M3B346</accession>
<feature type="compositionally biased region" description="Low complexity" evidence="1">
    <location>
        <begin position="120"/>
        <end position="134"/>
    </location>
</feature>
<proteinExistence type="predicted"/>
<gene>
    <name evidence="2" type="ORF">MYCFIDRAFT_214508</name>
</gene>
<evidence type="ECO:0000256" key="1">
    <source>
        <dbReference type="SAM" id="MobiDB-lite"/>
    </source>
</evidence>